<sequence>MRFFHLAAFIMVLTSPSAAQEALKPVKLITVQSTSSAISRQFFGQVVARETVDLAFQVGGQIVEFPVIEGDPLSKGSLIARLDLEPFELALAQARLEKEQADRNLARLQKLEGNTVAQVSVDDAKTQAGLAAIALRNAERSLEEATLYAPYDALVAVRDVANFTTISAGTPVVRLHDMSELRIEIDVPEILFQRAGKDPNVKVYASFPTSDRKFPLEVREFNAETSQVGQTFRLTFGLDLPDSMRVLPGSSVTVFATILEGKESIALPSSAVMIGNDGATSVMLYSGAETGTVMRRPVTLEAAQNGQFRVLDGLTPGEQVVAAGGNALHDGQNVRRFTGFPN</sequence>
<protein>
    <submittedName>
        <fullName evidence="4">Multidrug resistance protein MdtA</fullName>
    </submittedName>
</protein>
<dbReference type="InterPro" id="IPR058627">
    <property type="entry name" value="MdtA-like_C"/>
</dbReference>
<name>A0A1Y5RDZ3_9RHOB</name>
<feature type="domain" description="Multidrug resistance protein MdtA-like C-terminal permuted SH3" evidence="3">
    <location>
        <begin position="265"/>
        <end position="325"/>
    </location>
</feature>
<dbReference type="Gene3D" id="1.10.287.470">
    <property type="entry name" value="Helix hairpin bin"/>
    <property type="match status" value="1"/>
</dbReference>
<dbReference type="OrthoDB" id="9813967at2"/>
<accession>A0A1Y5RDZ3</accession>
<dbReference type="Pfam" id="PF25967">
    <property type="entry name" value="RND-MFP_C"/>
    <property type="match status" value="1"/>
</dbReference>
<dbReference type="Gene3D" id="2.40.30.170">
    <property type="match status" value="1"/>
</dbReference>
<dbReference type="PANTHER" id="PTHR30469:SF20">
    <property type="entry name" value="EFFLUX RND TRANSPORTER PERIPLASMIC ADAPTOR SUBUNIT"/>
    <property type="match status" value="1"/>
</dbReference>
<dbReference type="Proteomes" id="UP000193827">
    <property type="component" value="Unassembled WGS sequence"/>
</dbReference>
<evidence type="ECO:0000313" key="4">
    <source>
        <dbReference type="EMBL" id="SLN15290.1"/>
    </source>
</evidence>
<evidence type="ECO:0000313" key="5">
    <source>
        <dbReference type="Proteomes" id="UP000193827"/>
    </source>
</evidence>
<dbReference type="EMBL" id="FWFL01000001">
    <property type="protein sequence ID" value="SLN15290.1"/>
    <property type="molecule type" value="Genomic_DNA"/>
</dbReference>
<dbReference type="GO" id="GO:1990281">
    <property type="term" value="C:efflux pump complex"/>
    <property type="evidence" value="ECO:0007669"/>
    <property type="project" value="TreeGrafter"/>
</dbReference>
<feature type="chain" id="PRO_5012644632" evidence="2">
    <location>
        <begin position="20"/>
        <end position="342"/>
    </location>
</feature>
<comment type="similarity">
    <text evidence="1">Belongs to the membrane fusion protein (MFP) (TC 8.A.1) family.</text>
</comment>
<organism evidence="4 5">
    <name type="scientific">Roseovarius litorisediminis</name>
    <dbReference type="NCBI Taxonomy" id="1312363"/>
    <lineage>
        <taxon>Bacteria</taxon>
        <taxon>Pseudomonadati</taxon>
        <taxon>Pseudomonadota</taxon>
        <taxon>Alphaproteobacteria</taxon>
        <taxon>Rhodobacterales</taxon>
        <taxon>Roseobacteraceae</taxon>
        <taxon>Roseovarius</taxon>
    </lineage>
</organism>
<dbReference type="NCBIfam" id="TIGR01730">
    <property type="entry name" value="RND_mfp"/>
    <property type="match status" value="1"/>
</dbReference>
<dbReference type="AlphaFoldDB" id="A0A1Y5RDZ3"/>
<reference evidence="4 5" key="1">
    <citation type="submission" date="2017-03" db="EMBL/GenBank/DDBJ databases">
        <authorList>
            <person name="Afonso C.L."/>
            <person name="Miller P.J."/>
            <person name="Scott M.A."/>
            <person name="Spackman E."/>
            <person name="Goraichik I."/>
            <person name="Dimitrov K.M."/>
            <person name="Suarez D.L."/>
            <person name="Swayne D.E."/>
        </authorList>
    </citation>
    <scope>NUCLEOTIDE SEQUENCE [LARGE SCALE GENOMIC DNA]</scope>
    <source>
        <strain evidence="4 5">CECT 8287</strain>
    </source>
</reference>
<evidence type="ECO:0000256" key="1">
    <source>
        <dbReference type="ARBA" id="ARBA00009477"/>
    </source>
</evidence>
<dbReference type="RefSeq" id="WP_085890881.1">
    <property type="nucleotide sequence ID" value="NZ_FWFL01000001.1"/>
</dbReference>
<dbReference type="SUPFAM" id="SSF111369">
    <property type="entry name" value="HlyD-like secretion proteins"/>
    <property type="match status" value="1"/>
</dbReference>
<dbReference type="Gene3D" id="2.40.50.100">
    <property type="match status" value="1"/>
</dbReference>
<dbReference type="InterPro" id="IPR006143">
    <property type="entry name" value="RND_pump_MFP"/>
</dbReference>
<dbReference type="PANTHER" id="PTHR30469">
    <property type="entry name" value="MULTIDRUG RESISTANCE PROTEIN MDTA"/>
    <property type="match status" value="1"/>
</dbReference>
<gene>
    <name evidence="4" type="primary">mdtA</name>
    <name evidence="4" type="ORF">PEL8287_00645</name>
</gene>
<keyword evidence="5" id="KW-1185">Reference proteome</keyword>
<dbReference type="GO" id="GO:0015562">
    <property type="term" value="F:efflux transmembrane transporter activity"/>
    <property type="evidence" value="ECO:0007669"/>
    <property type="project" value="TreeGrafter"/>
</dbReference>
<proteinExistence type="inferred from homology"/>
<evidence type="ECO:0000259" key="3">
    <source>
        <dbReference type="Pfam" id="PF25967"/>
    </source>
</evidence>
<keyword evidence="2" id="KW-0732">Signal</keyword>
<dbReference type="Gene3D" id="2.40.420.20">
    <property type="match status" value="1"/>
</dbReference>
<feature type="signal peptide" evidence="2">
    <location>
        <begin position="1"/>
        <end position="19"/>
    </location>
</feature>
<evidence type="ECO:0000256" key="2">
    <source>
        <dbReference type="SAM" id="SignalP"/>
    </source>
</evidence>